<feature type="signal peptide" evidence="7">
    <location>
        <begin position="1"/>
        <end position="26"/>
    </location>
</feature>
<evidence type="ECO:0000256" key="5">
    <source>
        <dbReference type="ARBA" id="ARBA00049629"/>
    </source>
</evidence>
<evidence type="ECO:0000256" key="7">
    <source>
        <dbReference type="SAM" id="SignalP"/>
    </source>
</evidence>
<dbReference type="OrthoDB" id="5580590at2"/>
<accession>A0A4Q7LCP9</accession>
<dbReference type="RefSeq" id="WP_130483165.1">
    <property type="nucleotide sequence ID" value="NZ_SGWV01000011.1"/>
</dbReference>
<dbReference type="Proteomes" id="UP000293433">
    <property type="component" value="Unassembled WGS sequence"/>
</dbReference>
<comment type="subcellular location">
    <subcellularLocation>
        <location evidence="1">Periplasm</location>
    </subcellularLocation>
</comment>
<comment type="function">
    <text evidence="5">Part of a binding-protein-dependent transport system for a sugar.</text>
</comment>
<dbReference type="PANTHER" id="PTHR43649:SF28">
    <property type="entry name" value="BINDING PROTEIN COMPONENT OF ABC SUGAR TRANSPORTER-RELATED"/>
    <property type="match status" value="1"/>
</dbReference>
<evidence type="ECO:0000256" key="2">
    <source>
        <dbReference type="ARBA" id="ARBA00008520"/>
    </source>
</evidence>
<dbReference type="GO" id="GO:0042597">
    <property type="term" value="C:periplasmic space"/>
    <property type="evidence" value="ECO:0007669"/>
    <property type="project" value="UniProtKB-SubCell"/>
</dbReference>
<dbReference type="SUPFAM" id="SSF53850">
    <property type="entry name" value="Periplasmic binding protein-like II"/>
    <property type="match status" value="1"/>
</dbReference>
<evidence type="ECO:0000256" key="1">
    <source>
        <dbReference type="ARBA" id="ARBA00004418"/>
    </source>
</evidence>
<evidence type="ECO:0000256" key="4">
    <source>
        <dbReference type="ARBA" id="ARBA00022729"/>
    </source>
</evidence>
<name>A0A4Q7LCP9_9BURK</name>
<comment type="caution">
    <text evidence="8">The sequence shown here is derived from an EMBL/GenBank/DDBJ whole genome shotgun (WGS) entry which is preliminary data.</text>
</comment>
<dbReference type="PANTHER" id="PTHR43649">
    <property type="entry name" value="ARABINOSE-BINDING PROTEIN-RELATED"/>
    <property type="match status" value="1"/>
</dbReference>
<organism evidence="8 9">
    <name type="scientific">Sphaerotilus mobilis</name>
    <dbReference type="NCBI Taxonomy" id="47994"/>
    <lineage>
        <taxon>Bacteria</taxon>
        <taxon>Pseudomonadati</taxon>
        <taxon>Pseudomonadota</taxon>
        <taxon>Betaproteobacteria</taxon>
        <taxon>Burkholderiales</taxon>
        <taxon>Sphaerotilaceae</taxon>
        <taxon>Sphaerotilus</taxon>
    </lineage>
</organism>
<feature type="chain" id="PRO_5020631303" description="Probable sugar-binding periplasmic protein" evidence="7">
    <location>
        <begin position="27"/>
        <end position="410"/>
    </location>
</feature>
<keyword evidence="3" id="KW-0813">Transport</keyword>
<reference evidence="8 9" key="1">
    <citation type="submission" date="2019-02" db="EMBL/GenBank/DDBJ databases">
        <title>Genomic Encyclopedia of Type Strains, Phase IV (KMG-IV): sequencing the most valuable type-strain genomes for metagenomic binning, comparative biology and taxonomic classification.</title>
        <authorList>
            <person name="Goeker M."/>
        </authorList>
    </citation>
    <scope>NUCLEOTIDE SEQUENCE [LARGE SCALE GENOMIC DNA]</scope>
    <source>
        <strain evidence="8 9">DSM 10617</strain>
    </source>
</reference>
<sequence>MIVRPTQLVAALIAGFAMVGAAQAQKAEVIHWWTSGGEAAAIKEFANMYNKMGGSWQDNPVAGGGGGAARTVIINRMQGGDAPTAAQFNYSNQYREAITAGLLNNLDDLAKKENWDAALPESIKTSIKVNGSYYAVPVNLHMPHWVWSNKAVLAKAGVTKDPQNLAEVMAAMDQVKAKLPGVVPLALGGQGWQEAILFQDVLLANGGKDLWLKVFKDKDLSSKEFRKTLEDFRKLKGYVDAGSPGRDWNLATGMVIEGKAAFQYMGDWAKGEFINAGKVQGKDFGCALVAGPNTPYIIGGDVFVFPKSDKPGVKEAQAKLAAMMYSKDGQVAFNNKKGSIPIRTDVDLTKVDACAAIGVKALKERRLLESQDQLMSPDANGAMNDAISKFWNSDQSVDDALKAMQVAVKR</sequence>
<evidence type="ECO:0000256" key="6">
    <source>
        <dbReference type="ARBA" id="ARBA00049753"/>
    </source>
</evidence>
<evidence type="ECO:0000313" key="9">
    <source>
        <dbReference type="Proteomes" id="UP000293433"/>
    </source>
</evidence>
<comment type="similarity">
    <text evidence="2">Belongs to the bacterial solute-binding protein 1 family.</text>
</comment>
<keyword evidence="4 7" id="KW-0732">Signal</keyword>
<dbReference type="InterPro" id="IPR050490">
    <property type="entry name" value="Bact_solute-bd_prot1"/>
</dbReference>
<evidence type="ECO:0000256" key="3">
    <source>
        <dbReference type="ARBA" id="ARBA00022448"/>
    </source>
</evidence>
<evidence type="ECO:0000313" key="8">
    <source>
        <dbReference type="EMBL" id="RZS52165.1"/>
    </source>
</evidence>
<dbReference type="Pfam" id="PF01547">
    <property type="entry name" value="SBP_bac_1"/>
    <property type="match status" value="1"/>
</dbReference>
<proteinExistence type="inferred from homology"/>
<gene>
    <name evidence="8" type="ORF">EV685_3355</name>
</gene>
<keyword evidence="9" id="KW-1185">Reference proteome</keyword>
<dbReference type="AlphaFoldDB" id="A0A4Q7LCP9"/>
<protein>
    <recommendedName>
        <fullName evidence="6">Probable sugar-binding periplasmic protein</fullName>
    </recommendedName>
</protein>
<dbReference type="Gene3D" id="3.40.190.10">
    <property type="entry name" value="Periplasmic binding protein-like II"/>
    <property type="match status" value="2"/>
</dbReference>
<dbReference type="InterPro" id="IPR006059">
    <property type="entry name" value="SBP"/>
</dbReference>
<dbReference type="EMBL" id="SGWV01000011">
    <property type="protein sequence ID" value="RZS52165.1"/>
    <property type="molecule type" value="Genomic_DNA"/>
</dbReference>